<sequence>MSPSCSEQQLWLRRRLGHCPSGEVTATLPVPTESRLSQESQKERDSAQARLKSRHSPPCAGVFGQDLYPVQDSDQVNTFMSFIFPMVVISVLNTIIANKLTVMVRQAAEQGQVCTVGGEHSTFSMAIEPGRVQALRHGVRVLRAVVIAFVVCWLPYHVRRLMFCYISDEQWTPFLYDFYHYFYMVTNALFYVSSTINPILYNLVSANFRHIFLATLACLCPVWRRRRKRPAFSRKANSVSSNHTLSSNATRETLY</sequence>
<accession>A0A2J8KMX6</accession>
<keyword evidence="9" id="KW-0675">Receptor</keyword>
<keyword evidence="3 13" id="KW-0812">Transmembrane</keyword>
<dbReference type="GO" id="GO:0016492">
    <property type="term" value="F:G protein-coupled neurotensin receptor activity"/>
    <property type="evidence" value="ECO:0007669"/>
    <property type="project" value="InterPro"/>
</dbReference>
<feature type="transmembrane region" description="Helical" evidence="13">
    <location>
        <begin position="76"/>
        <end position="96"/>
    </location>
</feature>
<dbReference type="PRINTS" id="PR00237">
    <property type="entry name" value="GPCRRHODOPSN"/>
</dbReference>
<dbReference type="PANTHER" id="PTHR24243:SF9">
    <property type="entry name" value="NEUROTENSIN RECEPTOR TYPE 1"/>
    <property type="match status" value="1"/>
</dbReference>
<evidence type="ECO:0000256" key="9">
    <source>
        <dbReference type="ARBA" id="ARBA00023170"/>
    </source>
</evidence>
<comment type="subcellular location">
    <subcellularLocation>
        <location evidence="1">Cell membrane</location>
        <topology evidence="1">Multi-pass membrane protein</topology>
    </subcellularLocation>
</comment>
<keyword evidence="5" id="KW-0297">G-protein coupled receptor</keyword>
<organism evidence="15 16">
    <name type="scientific">Pan troglodytes</name>
    <name type="common">Chimpanzee</name>
    <dbReference type="NCBI Taxonomy" id="9598"/>
    <lineage>
        <taxon>Eukaryota</taxon>
        <taxon>Metazoa</taxon>
        <taxon>Chordata</taxon>
        <taxon>Craniata</taxon>
        <taxon>Vertebrata</taxon>
        <taxon>Euteleostomi</taxon>
        <taxon>Mammalia</taxon>
        <taxon>Eutheria</taxon>
        <taxon>Euarchontoglires</taxon>
        <taxon>Primates</taxon>
        <taxon>Haplorrhini</taxon>
        <taxon>Catarrhini</taxon>
        <taxon>Hominidae</taxon>
        <taxon>Pan</taxon>
    </lineage>
</organism>
<evidence type="ECO:0000259" key="14">
    <source>
        <dbReference type="PROSITE" id="PS50262"/>
    </source>
</evidence>
<evidence type="ECO:0000256" key="1">
    <source>
        <dbReference type="ARBA" id="ARBA00004651"/>
    </source>
</evidence>
<protein>
    <submittedName>
        <fullName evidence="15">NTSR1 isoform 2</fullName>
    </submittedName>
</protein>
<feature type="region of interest" description="Disordered" evidence="12">
    <location>
        <begin position="23"/>
        <end position="57"/>
    </location>
</feature>
<evidence type="ECO:0000256" key="10">
    <source>
        <dbReference type="ARBA" id="ARBA00023224"/>
    </source>
</evidence>
<evidence type="ECO:0000256" key="6">
    <source>
        <dbReference type="ARBA" id="ARBA00023136"/>
    </source>
</evidence>
<keyword evidence="8" id="KW-1015">Disulfide bond</keyword>
<evidence type="ECO:0000256" key="5">
    <source>
        <dbReference type="ARBA" id="ARBA00023040"/>
    </source>
</evidence>
<evidence type="ECO:0000256" key="13">
    <source>
        <dbReference type="SAM" id="Phobius"/>
    </source>
</evidence>
<evidence type="ECO:0000256" key="7">
    <source>
        <dbReference type="ARBA" id="ARBA00023139"/>
    </source>
</evidence>
<feature type="transmembrane region" description="Helical" evidence="13">
    <location>
        <begin position="178"/>
        <end position="200"/>
    </location>
</feature>
<reference evidence="15 16" key="1">
    <citation type="submission" date="2017-12" db="EMBL/GenBank/DDBJ databases">
        <title>High-resolution comparative analysis of great ape genomes.</title>
        <authorList>
            <person name="Pollen A."/>
            <person name="Hastie A."/>
            <person name="Hormozdiari F."/>
            <person name="Dougherty M."/>
            <person name="Liu R."/>
            <person name="Chaisson M."/>
            <person name="Hoppe E."/>
            <person name="Hill C."/>
            <person name="Pang A."/>
            <person name="Hillier L."/>
            <person name="Baker C."/>
            <person name="Armstrong J."/>
            <person name="Shendure J."/>
            <person name="Paten B."/>
            <person name="Wilson R."/>
            <person name="Chao H."/>
            <person name="Schneider V."/>
            <person name="Ventura M."/>
            <person name="Kronenberg Z."/>
            <person name="Murali S."/>
            <person name="Gordon D."/>
            <person name="Cantsilieris S."/>
            <person name="Munson K."/>
            <person name="Nelson B."/>
            <person name="Raja A."/>
            <person name="Underwood J."/>
            <person name="Diekhans M."/>
            <person name="Fiddes I."/>
            <person name="Haussler D."/>
            <person name="Eichler E."/>
        </authorList>
    </citation>
    <scope>NUCLEOTIDE SEQUENCE [LARGE SCALE GENOMIC DNA]</scope>
    <source>
        <strain evidence="15">Yerkes chimp pedigree #C0471</strain>
    </source>
</reference>
<feature type="domain" description="G-protein coupled receptors family 1 profile" evidence="14">
    <location>
        <begin position="59"/>
        <end position="201"/>
    </location>
</feature>
<proteinExistence type="predicted"/>
<evidence type="ECO:0000256" key="8">
    <source>
        <dbReference type="ARBA" id="ARBA00023157"/>
    </source>
</evidence>
<evidence type="ECO:0000256" key="4">
    <source>
        <dbReference type="ARBA" id="ARBA00022989"/>
    </source>
</evidence>
<keyword evidence="11" id="KW-0449">Lipoprotein</keyword>
<dbReference type="AlphaFoldDB" id="A0A2J8KMX6"/>
<keyword evidence="7" id="KW-0564">Palmitate</keyword>
<dbReference type="InterPro" id="IPR003984">
    <property type="entry name" value="NT_rcpt"/>
</dbReference>
<dbReference type="Pfam" id="PF00001">
    <property type="entry name" value="7tm_1"/>
    <property type="match status" value="1"/>
</dbReference>
<feature type="transmembrane region" description="Helical" evidence="13">
    <location>
        <begin position="141"/>
        <end position="158"/>
    </location>
</feature>
<dbReference type="SUPFAM" id="SSF81321">
    <property type="entry name" value="Family A G protein-coupled receptor-like"/>
    <property type="match status" value="1"/>
</dbReference>
<dbReference type="PROSITE" id="PS50262">
    <property type="entry name" value="G_PROTEIN_RECEP_F1_2"/>
    <property type="match status" value="1"/>
</dbReference>
<comment type="caution">
    <text evidence="15">The sequence shown here is derived from an EMBL/GenBank/DDBJ whole genome shotgun (WGS) entry which is preliminary data.</text>
</comment>
<dbReference type="InterPro" id="IPR017452">
    <property type="entry name" value="GPCR_Rhodpsn_7TM"/>
</dbReference>
<gene>
    <name evidence="15" type="ORF">CK820_G0037244</name>
</gene>
<keyword evidence="6 13" id="KW-0472">Membrane</keyword>
<evidence type="ECO:0000313" key="16">
    <source>
        <dbReference type="Proteomes" id="UP000236370"/>
    </source>
</evidence>
<evidence type="ECO:0000256" key="12">
    <source>
        <dbReference type="SAM" id="MobiDB-lite"/>
    </source>
</evidence>
<evidence type="ECO:0000256" key="11">
    <source>
        <dbReference type="ARBA" id="ARBA00023288"/>
    </source>
</evidence>
<dbReference type="Gene3D" id="1.20.1070.10">
    <property type="entry name" value="Rhodopsin 7-helix transmembrane proteins"/>
    <property type="match status" value="1"/>
</dbReference>
<evidence type="ECO:0000313" key="15">
    <source>
        <dbReference type="EMBL" id="PNI36376.1"/>
    </source>
</evidence>
<evidence type="ECO:0000256" key="2">
    <source>
        <dbReference type="ARBA" id="ARBA00022475"/>
    </source>
</evidence>
<keyword evidence="2" id="KW-1003">Cell membrane</keyword>
<dbReference type="PANTHER" id="PTHR24243">
    <property type="entry name" value="G-PROTEIN COUPLED RECEPTOR"/>
    <property type="match status" value="1"/>
</dbReference>
<evidence type="ECO:0000256" key="3">
    <source>
        <dbReference type="ARBA" id="ARBA00022692"/>
    </source>
</evidence>
<dbReference type="GO" id="GO:0005886">
    <property type="term" value="C:plasma membrane"/>
    <property type="evidence" value="ECO:0007669"/>
    <property type="project" value="UniProtKB-SubCell"/>
</dbReference>
<keyword evidence="10" id="KW-0807">Transducer</keyword>
<keyword evidence="4 13" id="KW-1133">Transmembrane helix</keyword>
<dbReference type="PRINTS" id="PR01479">
    <property type="entry name" value="NEUROTENSINR"/>
</dbReference>
<dbReference type="InterPro" id="IPR000276">
    <property type="entry name" value="GPCR_Rhodpsn"/>
</dbReference>
<name>A0A2J8KMX6_PANTR</name>
<dbReference type="Proteomes" id="UP000236370">
    <property type="component" value="Unassembled WGS sequence"/>
</dbReference>
<dbReference type="EMBL" id="NBAG03000350">
    <property type="protein sequence ID" value="PNI36376.1"/>
    <property type="molecule type" value="Genomic_DNA"/>
</dbReference>